<feature type="domain" description="VOC" evidence="1">
    <location>
        <begin position="8"/>
        <end position="122"/>
    </location>
</feature>
<dbReference type="InterPro" id="IPR004360">
    <property type="entry name" value="Glyas_Fos-R_dOase_dom"/>
</dbReference>
<keyword evidence="3" id="KW-1185">Reference proteome</keyword>
<protein>
    <submittedName>
        <fullName evidence="2">VOC family protein</fullName>
    </submittedName>
</protein>
<sequence length="122" mass="14207">MGESFLNEIHYIRIPVNNLEQSITWYTEVLQFKLRFNQKDLAVLALKSGPLYVLVKADHDSRGHFTVNGLPEFSVAFTTSRIREFHTYLTTKNVSLEPIQEDQGHNFFYFFDPSGNKLQVHN</sequence>
<dbReference type="EMBL" id="JAFELM010000029">
    <property type="protein sequence ID" value="MBM6618057.1"/>
    <property type="molecule type" value="Genomic_DNA"/>
</dbReference>
<gene>
    <name evidence="2" type="ORF">JR050_10345</name>
</gene>
<organism evidence="2 3">
    <name type="scientific">Bacillus suaedaesalsae</name>
    <dbReference type="NCBI Taxonomy" id="2810349"/>
    <lineage>
        <taxon>Bacteria</taxon>
        <taxon>Bacillati</taxon>
        <taxon>Bacillota</taxon>
        <taxon>Bacilli</taxon>
        <taxon>Bacillales</taxon>
        <taxon>Bacillaceae</taxon>
        <taxon>Bacillus</taxon>
    </lineage>
</organism>
<evidence type="ECO:0000313" key="3">
    <source>
        <dbReference type="Proteomes" id="UP001518925"/>
    </source>
</evidence>
<dbReference type="Gene3D" id="3.10.180.10">
    <property type="entry name" value="2,3-Dihydroxybiphenyl 1,2-Dioxygenase, domain 1"/>
    <property type="match status" value="1"/>
</dbReference>
<dbReference type="SUPFAM" id="SSF54593">
    <property type="entry name" value="Glyoxalase/Bleomycin resistance protein/Dihydroxybiphenyl dioxygenase"/>
    <property type="match status" value="1"/>
</dbReference>
<name>A0ABS2DI17_9BACI</name>
<accession>A0ABS2DI17</accession>
<dbReference type="PROSITE" id="PS51819">
    <property type="entry name" value="VOC"/>
    <property type="match status" value="1"/>
</dbReference>
<dbReference type="Proteomes" id="UP001518925">
    <property type="component" value="Unassembled WGS sequence"/>
</dbReference>
<proteinExistence type="predicted"/>
<reference evidence="2 3" key="1">
    <citation type="submission" date="2021-02" db="EMBL/GenBank/DDBJ databases">
        <title>Bacillus sp. RD4P76, an endophyte from a halophyte.</title>
        <authorList>
            <person name="Sun J.-Q."/>
        </authorList>
    </citation>
    <scope>NUCLEOTIDE SEQUENCE [LARGE SCALE GENOMIC DNA]</scope>
    <source>
        <strain evidence="2 3">RD4P76</strain>
    </source>
</reference>
<evidence type="ECO:0000259" key="1">
    <source>
        <dbReference type="PROSITE" id="PS51819"/>
    </source>
</evidence>
<dbReference type="InterPro" id="IPR029068">
    <property type="entry name" value="Glyas_Bleomycin-R_OHBP_Dase"/>
</dbReference>
<dbReference type="CDD" id="cd06587">
    <property type="entry name" value="VOC"/>
    <property type="match status" value="1"/>
</dbReference>
<dbReference type="RefSeq" id="WP_204203426.1">
    <property type="nucleotide sequence ID" value="NZ_JAFELM010000029.1"/>
</dbReference>
<dbReference type="Pfam" id="PF00903">
    <property type="entry name" value="Glyoxalase"/>
    <property type="match status" value="1"/>
</dbReference>
<comment type="caution">
    <text evidence="2">The sequence shown here is derived from an EMBL/GenBank/DDBJ whole genome shotgun (WGS) entry which is preliminary data.</text>
</comment>
<dbReference type="InterPro" id="IPR037523">
    <property type="entry name" value="VOC_core"/>
</dbReference>
<evidence type="ECO:0000313" key="2">
    <source>
        <dbReference type="EMBL" id="MBM6618057.1"/>
    </source>
</evidence>